<comment type="caution">
    <text evidence="2">The sequence shown here is derived from an EMBL/GenBank/DDBJ whole genome shotgun (WGS) entry which is preliminary data.</text>
</comment>
<feature type="region of interest" description="Disordered" evidence="1">
    <location>
        <begin position="1"/>
        <end position="39"/>
    </location>
</feature>
<sequence>MQGVLGRCGGSAGRAADGGRRAKGVDRERVGRHAAAHRSAVAIPSRNAPSCTSRRSAPGCGWESLMKNVTLGNVTMSHRTRERGPPNALRLSPTQL</sequence>
<feature type="compositionally biased region" description="Basic and acidic residues" evidence="1">
    <location>
        <begin position="17"/>
        <end position="31"/>
    </location>
</feature>
<name>A0A4C1YG03_EUMVA</name>
<evidence type="ECO:0000313" key="3">
    <source>
        <dbReference type="Proteomes" id="UP000299102"/>
    </source>
</evidence>
<keyword evidence="3" id="KW-1185">Reference proteome</keyword>
<accession>A0A4C1YG03</accession>
<proteinExistence type="predicted"/>
<gene>
    <name evidence="2" type="ORF">EVAR_51652_1</name>
</gene>
<organism evidence="2 3">
    <name type="scientific">Eumeta variegata</name>
    <name type="common">Bagworm moth</name>
    <name type="synonym">Eumeta japonica</name>
    <dbReference type="NCBI Taxonomy" id="151549"/>
    <lineage>
        <taxon>Eukaryota</taxon>
        <taxon>Metazoa</taxon>
        <taxon>Ecdysozoa</taxon>
        <taxon>Arthropoda</taxon>
        <taxon>Hexapoda</taxon>
        <taxon>Insecta</taxon>
        <taxon>Pterygota</taxon>
        <taxon>Neoptera</taxon>
        <taxon>Endopterygota</taxon>
        <taxon>Lepidoptera</taxon>
        <taxon>Glossata</taxon>
        <taxon>Ditrysia</taxon>
        <taxon>Tineoidea</taxon>
        <taxon>Psychidae</taxon>
        <taxon>Oiketicinae</taxon>
        <taxon>Eumeta</taxon>
    </lineage>
</organism>
<evidence type="ECO:0000313" key="2">
    <source>
        <dbReference type="EMBL" id="GBP74253.1"/>
    </source>
</evidence>
<feature type="compositionally biased region" description="Gly residues" evidence="1">
    <location>
        <begin position="1"/>
        <end position="12"/>
    </location>
</feature>
<dbReference type="AlphaFoldDB" id="A0A4C1YG03"/>
<dbReference type="EMBL" id="BGZK01001200">
    <property type="protein sequence ID" value="GBP74253.1"/>
    <property type="molecule type" value="Genomic_DNA"/>
</dbReference>
<feature type="region of interest" description="Disordered" evidence="1">
    <location>
        <begin position="75"/>
        <end position="96"/>
    </location>
</feature>
<dbReference type="Proteomes" id="UP000299102">
    <property type="component" value="Unassembled WGS sequence"/>
</dbReference>
<evidence type="ECO:0000256" key="1">
    <source>
        <dbReference type="SAM" id="MobiDB-lite"/>
    </source>
</evidence>
<protein>
    <submittedName>
        <fullName evidence="2">Uncharacterized protein</fullName>
    </submittedName>
</protein>
<reference evidence="2 3" key="1">
    <citation type="journal article" date="2019" name="Commun. Biol.">
        <title>The bagworm genome reveals a unique fibroin gene that provides high tensile strength.</title>
        <authorList>
            <person name="Kono N."/>
            <person name="Nakamura H."/>
            <person name="Ohtoshi R."/>
            <person name="Tomita M."/>
            <person name="Numata K."/>
            <person name="Arakawa K."/>
        </authorList>
    </citation>
    <scope>NUCLEOTIDE SEQUENCE [LARGE SCALE GENOMIC DNA]</scope>
</reference>